<name>A0A2S7SXV4_9BACT</name>
<proteinExistence type="predicted"/>
<dbReference type="RefSeq" id="WP_105038341.1">
    <property type="nucleotide sequence ID" value="NZ_PPSL01000002.1"/>
</dbReference>
<feature type="region of interest" description="Disordered" evidence="1">
    <location>
        <begin position="196"/>
        <end position="217"/>
    </location>
</feature>
<gene>
    <name evidence="2" type="ORF">CJD36_006575</name>
</gene>
<reference evidence="2 3" key="1">
    <citation type="submission" date="2018-01" db="EMBL/GenBank/DDBJ databases">
        <title>A novel member of the phylum Bacteroidetes isolated from glacier ice.</title>
        <authorList>
            <person name="Liu Q."/>
            <person name="Xin Y.-H."/>
        </authorList>
    </citation>
    <scope>NUCLEOTIDE SEQUENCE [LARGE SCALE GENOMIC DNA]</scope>
    <source>
        <strain evidence="2 3">RB1R16</strain>
    </source>
</reference>
<dbReference type="AlphaFoldDB" id="A0A2S7SXV4"/>
<comment type="caution">
    <text evidence="2">The sequence shown here is derived from an EMBL/GenBank/DDBJ whole genome shotgun (WGS) entry which is preliminary data.</text>
</comment>
<evidence type="ECO:0008006" key="4">
    <source>
        <dbReference type="Google" id="ProtNLM"/>
    </source>
</evidence>
<dbReference type="Proteomes" id="UP000239872">
    <property type="component" value="Unassembled WGS sequence"/>
</dbReference>
<sequence>MKRALILLSTCTLVACGTGRIKNTEQVKPTEAIVFGKLSVLTNKPIRKKSLEFLFNETFSGKYHIKPDDSGYFYMKLPLQKNNMVRIGYSQNTNHIINIVKGYLSSTPTSPDTIYYAGDITLDLRGIKHTTSGAATGGAAGGAVGGIIGAIADNNKKPQKPAVTIVETTATVNFFRAKFPKNKRPVTTRLAIANPLATPPTKKKDHIRTEDIDRSFD</sequence>
<feature type="compositionally biased region" description="Basic and acidic residues" evidence="1">
    <location>
        <begin position="207"/>
        <end position="217"/>
    </location>
</feature>
<evidence type="ECO:0000313" key="3">
    <source>
        <dbReference type="Proteomes" id="UP000239872"/>
    </source>
</evidence>
<keyword evidence="3" id="KW-1185">Reference proteome</keyword>
<dbReference type="OrthoDB" id="997335at2"/>
<evidence type="ECO:0000313" key="2">
    <source>
        <dbReference type="EMBL" id="PQJ11461.1"/>
    </source>
</evidence>
<protein>
    <recommendedName>
        <fullName evidence="4">Lipoprotein</fullName>
    </recommendedName>
</protein>
<evidence type="ECO:0000256" key="1">
    <source>
        <dbReference type="SAM" id="MobiDB-lite"/>
    </source>
</evidence>
<dbReference type="EMBL" id="PPSL01000002">
    <property type="protein sequence ID" value="PQJ11461.1"/>
    <property type="molecule type" value="Genomic_DNA"/>
</dbReference>
<dbReference type="PROSITE" id="PS51257">
    <property type="entry name" value="PROKAR_LIPOPROTEIN"/>
    <property type="match status" value="1"/>
</dbReference>
<organism evidence="2 3">
    <name type="scientific">Flavipsychrobacter stenotrophus</name>
    <dbReference type="NCBI Taxonomy" id="2077091"/>
    <lineage>
        <taxon>Bacteria</taxon>
        <taxon>Pseudomonadati</taxon>
        <taxon>Bacteroidota</taxon>
        <taxon>Chitinophagia</taxon>
        <taxon>Chitinophagales</taxon>
        <taxon>Chitinophagaceae</taxon>
        <taxon>Flavipsychrobacter</taxon>
    </lineage>
</organism>
<accession>A0A2S7SXV4</accession>